<dbReference type="RefSeq" id="WP_189088752.1">
    <property type="nucleotide sequence ID" value="NZ_BMQL01000005.1"/>
</dbReference>
<evidence type="ECO:0000256" key="1">
    <source>
        <dbReference type="SAM" id="MobiDB-lite"/>
    </source>
</evidence>
<keyword evidence="3" id="KW-1185">Reference proteome</keyword>
<organism evidence="2 3">
    <name type="scientific">Deinococcus ruber</name>
    <dbReference type="NCBI Taxonomy" id="1848197"/>
    <lineage>
        <taxon>Bacteria</taxon>
        <taxon>Thermotogati</taxon>
        <taxon>Deinococcota</taxon>
        <taxon>Deinococci</taxon>
        <taxon>Deinococcales</taxon>
        <taxon>Deinococcaceae</taxon>
        <taxon>Deinococcus</taxon>
    </lineage>
</organism>
<comment type="caution">
    <text evidence="2">The sequence shown here is derived from an EMBL/GenBank/DDBJ whole genome shotgun (WGS) entry which is preliminary data.</text>
</comment>
<gene>
    <name evidence="2" type="ORF">GCM10008957_13250</name>
</gene>
<evidence type="ECO:0000313" key="2">
    <source>
        <dbReference type="EMBL" id="GGR01756.1"/>
    </source>
</evidence>
<proteinExistence type="predicted"/>
<dbReference type="Proteomes" id="UP000603865">
    <property type="component" value="Unassembled WGS sequence"/>
</dbReference>
<protein>
    <submittedName>
        <fullName evidence="2">Uncharacterized protein</fullName>
    </submittedName>
</protein>
<dbReference type="AlphaFoldDB" id="A0A918C2K2"/>
<reference evidence="2" key="2">
    <citation type="submission" date="2020-09" db="EMBL/GenBank/DDBJ databases">
        <authorList>
            <person name="Sun Q."/>
            <person name="Ohkuma M."/>
        </authorList>
    </citation>
    <scope>NUCLEOTIDE SEQUENCE</scope>
    <source>
        <strain evidence="2">JCM 31311</strain>
    </source>
</reference>
<dbReference type="EMBL" id="BMQL01000005">
    <property type="protein sequence ID" value="GGR01756.1"/>
    <property type="molecule type" value="Genomic_DNA"/>
</dbReference>
<sequence length="140" mass="14824">MTRKAQAKAQPPEDAVQDAIRQIEEAKARRAAAGKTGETPVSKSRGRPPGSGAKQQASAPPEDERSAAFSVSQITAHTPLGLIEVQESSDLDALLADKTLAPLIALRLDERFALVLPGSTDKLLVALRKAGHTPKVEDRA</sequence>
<accession>A0A918C2K2</accession>
<reference evidence="2" key="1">
    <citation type="journal article" date="2014" name="Int. J. Syst. Evol. Microbiol.">
        <title>Complete genome sequence of Corynebacterium casei LMG S-19264T (=DSM 44701T), isolated from a smear-ripened cheese.</title>
        <authorList>
            <consortium name="US DOE Joint Genome Institute (JGI-PGF)"/>
            <person name="Walter F."/>
            <person name="Albersmeier A."/>
            <person name="Kalinowski J."/>
            <person name="Ruckert C."/>
        </authorList>
    </citation>
    <scope>NUCLEOTIDE SEQUENCE</scope>
    <source>
        <strain evidence="2">JCM 31311</strain>
    </source>
</reference>
<feature type="region of interest" description="Disordered" evidence="1">
    <location>
        <begin position="1"/>
        <end position="71"/>
    </location>
</feature>
<name>A0A918C2K2_9DEIO</name>
<evidence type="ECO:0000313" key="3">
    <source>
        <dbReference type="Proteomes" id="UP000603865"/>
    </source>
</evidence>